<feature type="non-terminal residue" evidence="2">
    <location>
        <position position="1"/>
    </location>
</feature>
<dbReference type="Proteomes" id="UP000078541">
    <property type="component" value="Unassembled WGS sequence"/>
</dbReference>
<sequence length="96" mass="11011">AVRFLIACEEGVWSAIRNVESKRVNRRSSRRNGTLISSQSRRIGVQRDMRHTRYELSAPLETRRVSGHEIPVSRSAHKSQTQSISMHISMHSVEDL</sequence>
<dbReference type="EMBL" id="KQ981965">
    <property type="protein sequence ID" value="KYN31724.1"/>
    <property type="molecule type" value="Genomic_DNA"/>
</dbReference>
<evidence type="ECO:0000313" key="2">
    <source>
        <dbReference type="EMBL" id="KYN31724.1"/>
    </source>
</evidence>
<protein>
    <submittedName>
        <fullName evidence="2">Uncharacterized protein</fullName>
    </submittedName>
</protein>
<name>A0A195EV14_9HYME</name>
<organism evidence="2 3">
    <name type="scientific">Trachymyrmex septentrionalis</name>
    <dbReference type="NCBI Taxonomy" id="34720"/>
    <lineage>
        <taxon>Eukaryota</taxon>
        <taxon>Metazoa</taxon>
        <taxon>Ecdysozoa</taxon>
        <taxon>Arthropoda</taxon>
        <taxon>Hexapoda</taxon>
        <taxon>Insecta</taxon>
        <taxon>Pterygota</taxon>
        <taxon>Neoptera</taxon>
        <taxon>Endopterygota</taxon>
        <taxon>Hymenoptera</taxon>
        <taxon>Apocrita</taxon>
        <taxon>Aculeata</taxon>
        <taxon>Formicoidea</taxon>
        <taxon>Formicidae</taxon>
        <taxon>Myrmicinae</taxon>
        <taxon>Trachymyrmex</taxon>
    </lineage>
</organism>
<keyword evidence="3" id="KW-1185">Reference proteome</keyword>
<evidence type="ECO:0000313" key="3">
    <source>
        <dbReference type="Proteomes" id="UP000078541"/>
    </source>
</evidence>
<reference evidence="2 3" key="1">
    <citation type="submission" date="2016-03" db="EMBL/GenBank/DDBJ databases">
        <title>Trachymyrmex septentrionalis WGS genome.</title>
        <authorList>
            <person name="Nygaard S."/>
            <person name="Hu H."/>
            <person name="Boomsma J."/>
            <person name="Zhang G."/>
        </authorList>
    </citation>
    <scope>NUCLEOTIDE SEQUENCE [LARGE SCALE GENOMIC DNA]</scope>
    <source>
        <strain evidence="2">Tsep2-gDNA-1</strain>
        <tissue evidence="2">Whole body</tissue>
    </source>
</reference>
<evidence type="ECO:0000256" key="1">
    <source>
        <dbReference type="SAM" id="MobiDB-lite"/>
    </source>
</evidence>
<dbReference type="AlphaFoldDB" id="A0A195EV14"/>
<proteinExistence type="predicted"/>
<feature type="region of interest" description="Disordered" evidence="1">
    <location>
        <begin position="65"/>
        <end position="96"/>
    </location>
</feature>
<accession>A0A195EV14</accession>
<feature type="region of interest" description="Disordered" evidence="1">
    <location>
        <begin position="22"/>
        <end position="50"/>
    </location>
</feature>
<gene>
    <name evidence="2" type="ORF">ALC56_13863</name>
</gene>